<feature type="region of interest" description="Disordered" evidence="1">
    <location>
        <begin position="1"/>
        <end position="20"/>
    </location>
</feature>
<dbReference type="EMBL" id="OX365700">
    <property type="protein sequence ID" value="CAI4033506.1"/>
    <property type="molecule type" value="Genomic_DNA"/>
</dbReference>
<dbReference type="PANTHER" id="PTHR14776">
    <property type="entry name" value="CADHERIN-LIKE AND PC-ESTERASE DOMAIN-CONTAINING PROTEIN 1"/>
    <property type="match status" value="1"/>
</dbReference>
<feature type="domain" description="Cadherin-like beta-sandwich-like" evidence="2">
    <location>
        <begin position="267"/>
        <end position="355"/>
    </location>
</feature>
<feature type="domain" description="Cadherin-like beta-sandwich-like" evidence="2">
    <location>
        <begin position="80"/>
        <end position="160"/>
    </location>
</feature>
<sequence length="752" mass="76016">MTLPVRRNNRPVLGHPTHTPQTQRAIRTLVATWTWGLPALLCLLSACIPGGGGGGAASNPANLQNLEILSAPQASKTFAPTPVFNAEVSDYTVTVGSDVASVLIVPTVADSRATVKVNNQPAQSGQPFGPINLALGSNPSIVILVDAPGASKTYTLTITRAANTSLWDLRVSAGALQPAFDPNQFEYAVQAPFTTMSTTVTPTTADSNASVTVNGQPVNSGEDSQSIPLSIGQTTITIVVSAPSVPSTTYRVTVTRVQGSTNANLSGLTVSPGTLQPAFSASTLSYSISVNNPTSSVVVTATVQDPTSTLQVNGQPATSGQPFTVNNIPVGSSTITILVFPQTGTAQAYAIAVNRALPGNANLSNLTANTGTLSPAFSPSTLTYTLNISNPVTSVSLTATVQDLTSTMTINGQSVASGAPFTLNNLSIGNTTATIVVTANPAGNSQTYTVTIVRPAPGNANLSGLTVTPGSLTPAFNAGTLAYSANVLNPVTSVTVTATVQAAGSTMTINGQAVASGTPFAINGLAVGANPVTIRVTAQQGNFLDYVLTVNRSPAGNANLSGLTVSAGTLSPAFAPSTLLYSVTVLNNVTSITVTASMQAGSSTMTINGQAVANSTPFTVNGLVVGANQITIRVTALEGNVQEYVVTVNRAAPGIANLASLTIAPGTMTPAFLPATLSYTVTVANTDANVTVTATLEAPSTSSMTINSQAVASGTPFLVNLGAPGSATPIAIVVTAQAGNSQTYTVTVNRPL</sequence>
<dbReference type="PANTHER" id="PTHR14776:SF1">
    <property type="entry name" value="CADHERIN-LIKE AND PC-ESTERASE DOMAIN-CONTAINING PROTEIN 1"/>
    <property type="match status" value="1"/>
</dbReference>
<keyword evidence="4" id="KW-1185">Reference proteome</keyword>
<feature type="domain" description="Cadherin-like beta-sandwich-like" evidence="2">
    <location>
        <begin position="658"/>
        <end position="751"/>
    </location>
</feature>
<protein>
    <recommendedName>
        <fullName evidence="2">Cadherin-like beta-sandwich-like domain-containing protein</fullName>
    </recommendedName>
</protein>
<feature type="domain" description="Cadherin-like beta-sandwich-like" evidence="2">
    <location>
        <begin position="464"/>
        <end position="552"/>
    </location>
</feature>
<dbReference type="Pfam" id="PF12733">
    <property type="entry name" value="Cadherin-like"/>
    <property type="match status" value="7"/>
</dbReference>
<organism evidence="3 4">
    <name type="scientific">Nitrospira tepida</name>
    <dbReference type="NCBI Taxonomy" id="2973512"/>
    <lineage>
        <taxon>Bacteria</taxon>
        <taxon>Pseudomonadati</taxon>
        <taxon>Nitrospirota</taxon>
        <taxon>Nitrospiria</taxon>
        <taxon>Nitrospirales</taxon>
        <taxon>Nitrospiraceae</taxon>
        <taxon>Nitrospira</taxon>
    </lineage>
</organism>
<dbReference type="InterPro" id="IPR025883">
    <property type="entry name" value="Cadherin-like_domain"/>
</dbReference>
<dbReference type="Proteomes" id="UP001179121">
    <property type="component" value="Chromosome"/>
</dbReference>
<dbReference type="KEGG" id="nti:DNFV4_03943"/>
<feature type="domain" description="Cadherin-like beta-sandwich-like" evidence="2">
    <location>
        <begin position="169"/>
        <end position="256"/>
    </location>
</feature>
<proteinExistence type="predicted"/>
<evidence type="ECO:0000313" key="4">
    <source>
        <dbReference type="Proteomes" id="UP001179121"/>
    </source>
</evidence>
<reference evidence="3" key="1">
    <citation type="submission" date="2022-10" db="EMBL/GenBank/DDBJ databases">
        <authorList>
            <person name="Koch H."/>
        </authorList>
    </citation>
    <scope>NUCLEOTIDE SEQUENCE</scope>
    <source>
        <strain evidence="3">DNF</strain>
    </source>
</reference>
<evidence type="ECO:0000313" key="3">
    <source>
        <dbReference type="EMBL" id="CAI4033506.1"/>
    </source>
</evidence>
<name>A0AA86N2L1_9BACT</name>
<evidence type="ECO:0000259" key="2">
    <source>
        <dbReference type="Pfam" id="PF12733"/>
    </source>
</evidence>
<feature type="domain" description="Cadherin-like beta-sandwich-like" evidence="2">
    <location>
        <begin position="363"/>
        <end position="454"/>
    </location>
</feature>
<feature type="domain" description="Cadherin-like beta-sandwich-like" evidence="2">
    <location>
        <begin position="563"/>
        <end position="650"/>
    </location>
</feature>
<accession>A0AA86N2L1</accession>
<dbReference type="AlphaFoldDB" id="A0AA86N2L1"/>
<evidence type="ECO:0000256" key="1">
    <source>
        <dbReference type="SAM" id="MobiDB-lite"/>
    </source>
</evidence>
<gene>
    <name evidence="3" type="ORF">DNFV4_03943</name>
</gene>